<keyword evidence="3" id="KW-0540">Nuclease</keyword>
<dbReference type="InterPro" id="IPR027417">
    <property type="entry name" value="P-loop_NTPase"/>
</dbReference>
<dbReference type="Gene3D" id="3.90.1570.30">
    <property type="match status" value="1"/>
</dbReference>
<name>A0A415FDL1_9BACE</name>
<evidence type="ECO:0000313" key="4">
    <source>
        <dbReference type="Proteomes" id="UP000285503"/>
    </source>
</evidence>
<comment type="caution">
    <text evidence="3">The sequence shown here is derived from an EMBL/GenBank/DDBJ whole genome shotgun (WGS) entry which is preliminary data.</text>
</comment>
<dbReference type="CDD" id="cd18032">
    <property type="entry name" value="DEXHc_RE_I_III_res"/>
    <property type="match status" value="1"/>
</dbReference>
<dbReference type="GO" id="GO:0005829">
    <property type="term" value="C:cytosol"/>
    <property type="evidence" value="ECO:0007669"/>
    <property type="project" value="TreeGrafter"/>
</dbReference>
<dbReference type="Pfam" id="PF04851">
    <property type="entry name" value="ResIII"/>
    <property type="match status" value="1"/>
</dbReference>
<dbReference type="InterPro" id="IPR006935">
    <property type="entry name" value="Helicase/UvrB_N"/>
</dbReference>
<dbReference type="GO" id="GO:0016787">
    <property type="term" value="F:hydrolase activity"/>
    <property type="evidence" value="ECO:0007669"/>
    <property type="project" value="InterPro"/>
</dbReference>
<dbReference type="PANTHER" id="PTHR47396">
    <property type="entry name" value="TYPE I RESTRICTION ENZYME ECOKI R PROTEIN"/>
    <property type="match status" value="1"/>
</dbReference>
<keyword evidence="3" id="KW-0378">Hydrolase</keyword>
<keyword evidence="3" id="KW-0255">Endonuclease</keyword>
<accession>A0A415FDL1</accession>
<dbReference type="InterPro" id="IPR014001">
    <property type="entry name" value="Helicase_ATP-bd"/>
</dbReference>
<dbReference type="Pfam" id="PF08463">
    <property type="entry name" value="EcoEI_R_C"/>
    <property type="match status" value="1"/>
</dbReference>
<organism evidence="3 4">
    <name type="scientific">Bacteroides xylanisolvens</name>
    <dbReference type="NCBI Taxonomy" id="371601"/>
    <lineage>
        <taxon>Bacteria</taxon>
        <taxon>Pseudomonadati</taxon>
        <taxon>Bacteroidota</taxon>
        <taxon>Bacteroidia</taxon>
        <taxon>Bacteroidales</taxon>
        <taxon>Bacteroidaceae</taxon>
        <taxon>Bacteroides</taxon>
    </lineage>
</organism>
<protein>
    <submittedName>
        <fullName evidence="3">Restriction endonuclease subunit R</fullName>
    </submittedName>
</protein>
<evidence type="ECO:0000313" key="3">
    <source>
        <dbReference type="EMBL" id="RHK18740.1"/>
    </source>
</evidence>
<dbReference type="Gene3D" id="3.40.50.300">
    <property type="entry name" value="P-loop containing nucleotide triphosphate hydrolases"/>
    <property type="match status" value="2"/>
</dbReference>
<dbReference type="PROSITE" id="PS51192">
    <property type="entry name" value="HELICASE_ATP_BIND_1"/>
    <property type="match status" value="1"/>
</dbReference>
<reference evidence="3 4" key="1">
    <citation type="submission" date="2018-08" db="EMBL/GenBank/DDBJ databases">
        <title>A genome reference for cultivated species of the human gut microbiota.</title>
        <authorList>
            <person name="Zou Y."/>
            <person name="Xue W."/>
            <person name="Luo G."/>
        </authorList>
    </citation>
    <scope>NUCLEOTIDE SEQUENCE [LARGE SCALE GENOMIC DNA]</scope>
    <source>
        <strain evidence="3 4">AF46-11NS</strain>
    </source>
</reference>
<dbReference type="InterPro" id="IPR013670">
    <property type="entry name" value="EcoEI_R_C_dom"/>
</dbReference>
<feature type="domain" description="Helicase ATP-binding" evidence="2">
    <location>
        <begin position="176"/>
        <end position="337"/>
    </location>
</feature>
<gene>
    <name evidence="3" type="ORF">DW075_22920</name>
</gene>
<dbReference type="CDD" id="cd18799">
    <property type="entry name" value="SF2_C_EcoAI-like"/>
    <property type="match status" value="1"/>
</dbReference>
<dbReference type="GO" id="GO:0003677">
    <property type="term" value="F:DNA binding"/>
    <property type="evidence" value="ECO:0007669"/>
    <property type="project" value="InterPro"/>
</dbReference>
<dbReference type="AlphaFoldDB" id="A0A415FDL1"/>
<dbReference type="SUPFAM" id="SSF52540">
    <property type="entry name" value="P-loop containing nucleoside triphosphate hydrolases"/>
    <property type="match status" value="2"/>
</dbReference>
<dbReference type="Proteomes" id="UP000285503">
    <property type="component" value="Unassembled WGS sequence"/>
</dbReference>
<dbReference type="SMART" id="SM00487">
    <property type="entry name" value="DEXDc"/>
    <property type="match status" value="1"/>
</dbReference>
<proteinExistence type="predicted"/>
<dbReference type="GO" id="GO:0006304">
    <property type="term" value="P:DNA modification"/>
    <property type="evidence" value="ECO:0007669"/>
    <property type="project" value="InterPro"/>
</dbReference>
<evidence type="ECO:0000259" key="2">
    <source>
        <dbReference type="PROSITE" id="PS51192"/>
    </source>
</evidence>
<sequence>MDKKSLTEEDIKLRFITPAIVEKAGWQKELIKMEYYFTDGRVIFQGNVHARKQGKKADYLLHYSANNPIAIVEAKDNNKAVGAGLQQAMDYAKILDIPFAYSSNGDGFIEHDFLTGKETNINMDEFPTPDELLKRLRDSKKYTSEEIKAIEEPYYWDAHTNIPRYYQRIAINRTIEAVARGQNRILLVMATGTGKTFTAFQIIHRLTKSGLKRRVLYLADRNVLIDQTMAQDFKPFKKVMTEIQKKNMDSSFEIYMALYQQLVSYDENIPDPFKEFKSTFFDLILVDECHRGSAKDESEWRKVLEYFSSATQIGMTATPKVKEGANNLDYFNEPLYTYSLKQGIEDGFLAPYRVTNSFLNIDLEGWTPEEDELDIKGNLIKAGFYNRKTFGRELVIMQRRDIVARRITKMLHRIGRMTKSIIFCADIEEAEAMRQLLVNYNSDLCKKDSRYIMRITGDENIGKKQLDNFIDPDQPYPTLVTTSEMLSTGVDCKTCGLIVIDKEIGSMTEFKQIVGRGTRLRTDKGKWHFEILDFRNVTQLFKDPEFDGDPELEGGGSKTYPPYRPRRTVSHDQPPREYGRKKYYINGKDIQINTEIVSYLGADGHTLVTESLTDFTRKNIRGKYATLDEFIKNWTAADKKKVIVDELKEYNVLLDAVREKRPDLLNADIFDIICHVAFDKQPLTRKERANNVKKRDYLSRYEGVAKQVLEALLDKYADKGILEFENEDILDTPPFNTIGKPQKIVKLFGGWEKFEKALKDLENELYVA</sequence>
<dbReference type="EMBL" id="QRNE01000213">
    <property type="protein sequence ID" value="RHK18740.1"/>
    <property type="molecule type" value="Genomic_DNA"/>
</dbReference>
<dbReference type="InterPro" id="IPR050742">
    <property type="entry name" value="Helicase_Restrict-Modif_Enz"/>
</dbReference>
<dbReference type="NCBIfam" id="NF046051">
    <property type="entry name" value="restrict_EcoAI"/>
    <property type="match status" value="1"/>
</dbReference>
<dbReference type="GO" id="GO:0005524">
    <property type="term" value="F:ATP binding"/>
    <property type="evidence" value="ECO:0007669"/>
    <property type="project" value="InterPro"/>
</dbReference>
<feature type="region of interest" description="Disordered" evidence="1">
    <location>
        <begin position="545"/>
        <end position="577"/>
    </location>
</feature>
<dbReference type="GO" id="GO:0004519">
    <property type="term" value="F:endonuclease activity"/>
    <property type="evidence" value="ECO:0007669"/>
    <property type="project" value="UniProtKB-KW"/>
</dbReference>
<dbReference type="PANTHER" id="PTHR47396:SF1">
    <property type="entry name" value="ATP-DEPENDENT HELICASE IRC3-RELATED"/>
    <property type="match status" value="1"/>
</dbReference>
<evidence type="ECO:0000256" key="1">
    <source>
        <dbReference type="SAM" id="MobiDB-lite"/>
    </source>
</evidence>